<sequence>MQHEPSPFYLLNAYSIHNYAQIQSVIPQSIHKTLLRVTHVAEVRLAVAHQIWEKKAAKKGLGGDEIPGAASASALSDEVARVPAVFDRSTAKAAKKPKPALTAKEKAPWPCANPRRPAITQSAAAPSSHLLTPPTAPVASGSSQVPSALAPIPPQPTWMHPPIMVPLQWQQSPIPLFRAPSSHHLPLQQMPPIPSPPASIPQPHLRQYYHPQPMLAGHYAIPPYQHSLGPTLPPYQNPLGLVLPPQPSAPVLTPNVWGPQAPQPSHHDQLRRHY</sequence>
<dbReference type="OrthoDB" id="3264327at2759"/>
<organism evidence="2 3">
    <name type="scientific">Suillus luteus UH-Slu-Lm8-n1</name>
    <dbReference type="NCBI Taxonomy" id="930992"/>
    <lineage>
        <taxon>Eukaryota</taxon>
        <taxon>Fungi</taxon>
        <taxon>Dikarya</taxon>
        <taxon>Basidiomycota</taxon>
        <taxon>Agaricomycotina</taxon>
        <taxon>Agaricomycetes</taxon>
        <taxon>Agaricomycetidae</taxon>
        <taxon>Boletales</taxon>
        <taxon>Suillineae</taxon>
        <taxon>Suillaceae</taxon>
        <taxon>Suillus</taxon>
    </lineage>
</organism>
<keyword evidence="3" id="KW-1185">Reference proteome</keyword>
<evidence type="ECO:0000313" key="3">
    <source>
        <dbReference type="Proteomes" id="UP000054485"/>
    </source>
</evidence>
<gene>
    <name evidence="2" type="ORF">CY34DRAFT_17511</name>
</gene>
<dbReference type="HOGENOM" id="CLU_1016269_0_0_1"/>
<name>A0A0C9ZZ09_9AGAM</name>
<proteinExistence type="predicted"/>
<dbReference type="Proteomes" id="UP000054485">
    <property type="component" value="Unassembled WGS sequence"/>
</dbReference>
<dbReference type="AlphaFoldDB" id="A0A0C9ZZ09"/>
<feature type="region of interest" description="Disordered" evidence="1">
    <location>
        <begin position="254"/>
        <end position="274"/>
    </location>
</feature>
<dbReference type="EMBL" id="KN835710">
    <property type="protein sequence ID" value="KIK34741.1"/>
    <property type="molecule type" value="Genomic_DNA"/>
</dbReference>
<feature type="region of interest" description="Disordered" evidence="1">
    <location>
        <begin position="89"/>
        <end position="153"/>
    </location>
</feature>
<evidence type="ECO:0000256" key="1">
    <source>
        <dbReference type="SAM" id="MobiDB-lite"/>
    </source>
</evidence>
<protein>
    <submittedName>
        <fullName evidence="2">Uncharacterized protein</fullName>
    </submittedName>
</protein>
<evidence type="ECO:0000313" key="2">
    <source>
        <dbReference type="EMBL" id="KIK34741.1"/>
    </source>
</evidence>
<accession>A0A0C9ZZ09</accession>
<reference evidence="2 3" key="1">
    <citation type="submission" date="2014-04" db="EMBL/GenBank/DDBJ databases">
        <authorList>
            <consortium name="DOE Joint Genome Institute"/>
            <person name="Kuo A."/>
            <person name="Ruytinx J."/>
            <person name="Rineau F."/>
            <person name="Colpaert J."/>
            <person name="Kohler A."/>
            <person name="Nagy L.G."/>
            <person name="Floudas D."/>
            <person name="Copeland A."/>
            <person name="Barry K.W."/>
            <person name="Cichocki N."/>
            <person name="Veneault-Fourrey C."/>
            <person name="LaButti K."/>
            <person name="Lindquist E.A."/>
            <person name="Lipzen A."/>
            <person name="Lundell T."/>
            <person name="Morin E."/>
            <person name="Murat C."/>
            <person name="Sun H."/>
            <person name="Tunlid A."/>
            <person name="Henrissat B."/>
            <person name="Grigoriev I.V."/>
            <person name="Hibbett D.S."/>
            <person name="Martin F."/>
            <person name="Nordberg H.P."/>
            <person name="Cantor M.N."/>
            <person name="Hua S.X."/>
        </authorList>
    </citation>
    <scope>NUCLEOTIDE SEQUENCE [LARGE SCALE GENOMIC DNA]</scope>
    <source>
        <strain evidence="2 3">UH-Slu-Lm8-n1</strain>
    </source>
</reference>
<reference evidence="3" key="2">
    <citation type="submission" date="2015-01" db="EMBL/GenBank/DDBJ databases">
        <title>Evolutionary Origins and Diversification of the Mycorrhizal Mutualists.</title>
        <authorList>
            <consortium name="DOE Joint Genome Institute"/>
            <consortium name="Mycorrhizal Genomics Consortium"/>
            <person name="Kohler A."/>
            <person name="Kuo A."/>
            <person name="Nagy L.G."/>
            <person name="Floudas D."/>
            <person name="Copeland A."/>
            <person name="Barry K.W."/>
            <person name="Cichocki N."/>
            <person name="Veneault-Fourrey C."/>
            <person name="LaButti K."/>
            <person name="Lindquist E.A."/>
            <person name="Lipzen A."/>
            <person name="Lundell T."/>
            <person name="Morin E."/>
            <person name="Murat C."/>
            <person name="Riley R."/>
            <person name="Ohm R."/>
            <person name="Sun H."/>
            <person name="Tunlid A."/>
            <person name="Henrissat B."/>
            <person name="Grigoriev I.V."/>
            <person name="Hibbett D.S."/>
            <person name="Martin F."/>
        </authorList>
    </citation>
    <scope>NUCLEOTIDE SEQUENCE [LARGE SCALE GENOMIC DNA]</scope>
    <source>
        <strain evidence="3">UH-Slu-Lm8-n1</strain>
    </source>
</reference>
<dbReference type="InParanoid" id="A0A0C9ZZ09"/>